<dbReference type="PROSITE" id="PS51085">
    <property type="entry name" value="2FE2S_FER_2"/>
    <property type="match status" value="1"/>
</dbReference>
<organism evidence="7 8">
    <name type="scientific">Labrys wisconsinensis</name>
    <dbReference type="NCBI Taxonomy" id="425677"/>
    <lineage>
        <taxon>Bacteria</taxon>
        <taxon>Pseudomonadati</taxon>
        <taxon>Pseudomonadota</taxon>
        <taxon>Alphaproteobacteria</taxon>
        <taxon>Hyphomicrobiales</taxon>
        <taxon>Xanthobacteraceae</taxon>
        <taxon>Labrys</taxon>
    </lineage>
</organism>
<dbReference type="InterPro" id="IPR034804">
    <property type="entry name" value="SQR/QFR_C/D"/>
</dbReference>
<keyword evidence="7" id="KW-0456">Lyase</keyword>
<dbReference type="RefSeq" id="WP_307266205.1">
    <property type="nucleotide sequence ID" value="NZ_JAUSVX010000001.1"/>
</dbReference>
<dbReference type="PANTHER" id="PTHR43081:SF17">
    <property type="entry name" value="BLL5647 PROTEIN"/>
    <property type="match status" value="1"/>
</dbReference>
<dbReference type="InterPro" id="IPR001054">
    <property type="entry name" value="A/G_cyclase"/>
</dbReference>
<dbReference type="GO" id="GO:0004016">
    <property type="term" value="F:adenylate cyclase activity"/>
    <property type="evidence" value="ECO:0007669"/>
    <property type="project" value="UniProtKB-EC"/>
</dbReference>
<proteinExistence type="predicted"/>
<feature type="transmembrane region" description="Helical" evidence="4">
    <location>
        <begin position="74"/>
        <end position="92"/>
    </location>
</feature>
<dbReference type="SUPFAM" id="SSF81343">
    <property type="entry name" value="Fumarate reductase respiratory complex transmembrane subunits"/>
    <property type="match status" value="1"/>
</dbReference>
<dbReference type="EC" id="4.6.1.1" evidence="7"/>
<keyword evidence="4" id="KW-0812">Transmembrane</keyword>
<keyword evidence="4" id="KW-1133">Transmembrane helix</keyword>
<feature type="domain" description="2Fe-2S ferredoxin-type" evidence="6">
    <location>
        <begin position="256"/>
        <end position="351"/>
    </location>
</feature>
<sequence>MSDPEQTSSTQTPFDAIAKRWALEREARLWAGVVLFVFVTMHLLNHALGIFGVAVMEAMQKPRMALWQSVPGTVALYGAFLVHVVLALKRMARRRFSRMPADEALQIVLGLLIPYLIIDHVVGTRVQSLLGYRQAYTAVLPRIWGDPALKQTALVICAWVHGCIGISQTFRSKGWYIRWRDPLLVVAGLVPLLALAGFVSAARELQAMDLQTEPLTRNDYFVLLDVIRWSLAAFAGAMSLVLAVIAWRVLHRRRSGMITIKYTGHGSVVVGRGTTVLEASRINGIPHPAICGGRGRCSTCRVAINSDLSDLPPVGPTERAMLQRISAPPNVRLGCQLRPAGDLSVQILLPILPAGGRLEAKDEAYRWGVERNVTVLFVDIRAFNTLARKQLPYDLVLLLNRFIREMTQAATAHGGRVDSFMADGLMAIFGLGSSTDAGAREAIMAARAMLKVVEGLNREFGAAMPIPLRVGIGIHTGPAIIAQIGDVEHGMLMTALGETVTIASRLEAATKDYLTDALVSAQTARASGLDLPRYEGKRLHIRGHDEPIILHLIDEREPPAKQPRPELSHS</sequence>
<comment type="subcellular location">
    <subcellularLocation>
        <location evidence="1">Cell membrane</location>
        <topology evidence="1">Multi-pass membrane protein</topology>
    </subcellularLocation>
</comment>
<dbReference type="Gene3D" id="3.10.20.30">
    <property type="match status" value="1"/>
</dbReference>
<name>A0ABU0J166_9HYPH</name>
<feature type="transmembrane region" description="Helical" evidence="4">
    <location>
        <begin position="226"/>
        <end position="250"/>
    </location>
</feature>
<evidence type="ECO:0000259" key="5">
    <source>
        <dbReference type="PROSITE" id="PS50125"/>
    </source>
</evidence>
<feature type="transmembrane region" description="Helical" evidence="4">
    <location>
        <begin position="29"/>
        <end position="54"/>
    </location>
</feature>
<dbReference type="InterPro" id="IPR036010">
    <property type="entry name" value="2Fe-2S_ferredoxin-like_sf"/>
</dbReference>
<dbReference type="Proteomes" id="UP001242480">
    <property type="component" value="Unassembled WGS sequence"/>
</dbReference>
<dbReference type="InterPro" id="IPR050697">
    <property type="entry name" value="Adenylyl/Guanylyl_Cyclase_3/4"/>
</dbReference>
<keyword evidence="3 4" id="KW-0472">Membrane</keyword>
<dbReference type="Pfam" id="PF00111">
    <property type="entry name" value="Fer2"/>
    <property type="match status" value="1"/>
</dbReference>
<dbReference type="InterPro" id="IPR012675">
    <property type="entry name" value="Beta-grasp_dom_sf"/>
</dbReference>
<evidence type="ECO:0000313" key="8">
    <source>
        <dbReference type="Proteomes" id="UP001242480"/>
    </source>
</evidence>
<protein>
    <submittedName>
        <fullName evidence="7">Adenylate cyclase</fullName>
        <ecNumber evidence="7">4.6.1.1</ecNumber>
    </submittedName>
</protein>
<evidence type="ECO:0000313" key="7">
    <source>
        <dbReference type="EMBL" id="MDQ0467054.1"/>
    </source>
</evidence>
<dbReference type="InterPro" id="IPR001041">
    <property type="entry name" value="2Fe-2S_ferredoxin-type"/>
</dbReference>
<dbReference type="PANTHER" id="PTHR43081">
    <property type="entry name" value="ADENYLATE CYCLASE, TERMINAL-DIFFERENTIATION SPECIFIC-RELATED"/>
    <property type="match status" value="1"/>
</dbReference>
<dbReference type="SUPFAM" id="SSF55073">
    <property type="entry name" value="Nucleotide cyclase"/>
    <property type="match status" value="1"/>
</dbReference>
<dbReference type="SMART" id="SM00044">
    <property type="entry name" value="CYCc"/>
    <property type="match status" value="1"/>
</dbReference>
<dbReference type="Gene3D" id="1.20.1300.10">
    <property type="entry name" value="Fumarate reductase/succinate dehydrogenase, transmembrane subunit"/>
    <property type="match status" value="1"/>
</dbReference>
<accession>A0ABU0J166</accession>
<reference evidence="7 8" key="1">
    <citation type="submission" date="2023-07" db="EMBL/GenBank/DDBJ databases">
        <title>Genomic Encyclopedia of Type Strains, Phase IV (KMG-IV): sequencing the most valuable type-strain genomes for metagenomic binning, comparative biology and taxonomic classification.</title>
        <authorList>
            <person name="Goeker M."/>
        </authorList>
    </citation>
    <scope>NUCLEOTIDE SEQUENCE [LARGE SCALE GENOMIC DNA]</scope>
    <source>
        <strain evidence="7 8">DSM 19619</strain>
    </source>
</reference>
<keyword evidence="2" id="KW-1003">Cell membrane</keyword>
<evidence type="ECO:0000256" key="1">
    <source>
        <dbReference type="ARBA" id="ARBA00004651"/>
    </source>
</evidence>
<comment type="caution">
    <text evidence="7">The sequence shown here is derived from an EMBL/GenBank/DDBJ whole genome shotgun (WGS) entry which is preliminary data.</text>
</comment>
<evidence type="ECO:0000256" key="4">
    <source>
        <dbReference type="SAM" id="Phobius"/>
    </source>
</evidence>
<dbReference type="Pfam" id="PF00211">
    <property type="entry name" value="Guanylate_cyc"/>
    <property type="match status" value="1"/>
</dbReference>
<dbReference type="PROSITE" id="PS50125">
    <property type="entry name" value="GUANYLATE_CYCLASE_2"/>
    <property type="match status" value="1"/>
</dbReference>
<evidence type="ECO:0000256" key="2">
    <source>
        <dbReference type="ARBA" id="ARBA00022475"/>
    </source>
</evidence>
<dbReference type="EMBL" id="JAUSVX010000001">
    <property type="protein sequence ID" value="MDQ0467054.1"/>
    <property type="molecule type" value="Genomic_DNA"/>
</dbReference>
<feature type="transmembrane region" description="Helical" evidence="4">
    <location>
        <begin position="182"/>
        <end position="202"/>
    </location>
</feature>
<evidence type="ECO:0000259" key="6">
    <source>
        <dbReference type="PROSITE" id="PS51085"/>
    </source>
</evidence>
<dbReference type="SUPFAM" id="SSF54292">
    <property type="entry name" value="2Fe-2S ferredoxin-like"/>
    <property type="match status" value="1"/>
</dbReference>
<gene>
    <name evidence="7" type="ORF">QO011_000049</name>
</gene>
<dbReference type="Gene3D" id="3.30.70.1230">
    <property type="entry name" value="Nucleotide cyclase"/>
    <property type="match status" value="1"/>
</dbReference>
<dbReference type="CDD" id="cd00207">
    <property type="entry name" value="fer2"/>
    <property type="match status" value="1"/>
</dbReference>
<keyword evidence="8" id="KW-1185">Reference proteome</keyword>
<feature type="domain" description="Guanylate cyclase" evidence="5">
    <location>
        <begin position="374"/>
        <end position="507"/>
    </location>
</feature>
<evidence type="ECO:0000256" key="3">
    <source>
        <dbReference type="ARBA" id="ARBA00023136"/>
    </source>
</evidence>
<dbReference type="InterPro" id="IPR029787">
    <property type="entry name" value="Nucleotide_cyclase"/>
</dbReference>
<dbReference type="CDD" id="cd07302">
    <property type="entry name" value="CHD"/>
    <property type="match status" value="1"/>
</dbReference>